<feature type="region of interest" description="Disordered" evidence="1">
    <location>
        <begin position="260"/>
        <end position="322"/>
    </location>
</feature>
<evidence type="ECO:0000313" key="3">
    <source>
        <dbReference type="EMBL" id="ODV95106.1"/>
    </source>
</evidence>
<dbReference type="PROSITE" id="PS51397">
    <property type="entry name" value="WLM"/>
    <property type="match status" value="1"/>
</dbReference>
<dbReference type="InterPro" id="IPR013536">
    <property type="entry name" value="WLM_dom"/>
</dbReference>
<dbReference type="GO" id="GO:0005634">
    <property type="term" value="C:nucleus"/>
    <property type="evidence" value="ECO:0007669"/>
    <property type="project" value="TreeGrafter"/>
</dbReference>
<feature type="compositionally biased region" description="Polar residues" evidence="1">
    <location>
        <begin position="298"/>
        <end position="313"/>
    </location>
</feature>
<dbReference type="PANTHER" id="PTHR46622">
    <property type="entry name" value="DNA-DEPENDENT METALLOPROTEASE WSS1"/>
    <property type="match status" value="1"/>
</dbReference>
<dbReference type="Pfam" id="PF08325">
    <property type="entry name" value="WLM"/>
    <property type="match status" value="1"/>
</dbReference>
<evidence type="ECO:0000256" key="1">
    <source>
        <dbReference type="SAM" id="MobiDB-lite"/>
    </source>
</evidence>
<reference evidence="4" key="1">
    <citation type="submission" date="2016-05" db="EMBL/GenBank/DDBJ databases">
        <title>Comparative genomics of biotechnologically important yeasts.</title>
        <authorList>
            <consortium name="DOE Joint Genome Institute"/>
            <person name="Riley R."/>
            <person name="Haridas S."/>
            <person name="Wolfe K.H."/>
            <person name="Lopes M.R."/>
            <person name="Hittinger C.T."/>
            <person name="Goker M."/>
            <person name="Salamov A."/>
            <person name="Wisecaver J."/>
            <person name="Long T.M."/>
            <person name="Aerts A.L."/>
            <person name="Barry K."/>
            <person name="Choi C."/>
            <person name="Clum A."/>
            <person name="Coughlan A.Y."/>
            <person name="Deshpande S."/>
            <person name="Douglass A.P."/>
            <person name="Hanson S.J."/>
            <person name="Klenk H.-P."/>
            <person name="Labutti K."/>
            <person name="Lapidus A."/>
            <person name="Lindquist E."/>
            <person name="Lipzen A."/>
            <person name="Meier-Kolthoff J.P."/>
            <person name="Ohm R.A."/>
            <person name="Otillar R.P."/>
            <person name="Pangilinan J."/>
            <person name="Peng Y."/>
            <person name="Rokas A."/>
            <person name="Rosa C.A."/>
            <person name="Scheuner C."/>
            <person name="Sibirny A.A."/>
            <person name="Slot J.C."/>
            <person name="Stielow J.B."/>
            <person name="Sun H."/>
            <person name="Kurtzman C.P."/>
            <person name="Blackwell M."/>
            <person name="Grigoriev I.V."/>
            <person name="Jeffries T.W."/>
        </authorList>
    </citation>
    <scope>NUCLEOTIDE SEQUENCE [LARGE SCALE GENOMIC DNA]</scope>
    <source>
        <strain evidence="4">NRRL Y-2460</strain>
    </source>
</reference>
<name>A0A1E4TTN7_PACTA</name>
<dbReference type="InterPro" id="IPR053000">
    <property type="entry name" value="WSS1-like_metalloprotease"/>
</dbReference>
<proteinExistence type="predicted"/>
<evidence type="ECO:0000259" key="2">
    <source>
        <dbReference type="PROSITE" id="PS51397"/>
    </source>
</evidence>
<gene>
    <name evidence="3" type="ORF">PACTADRAFT_49854</name>
</gene>
<dbReference type="STRING" id="669874.A0A1E4TTN7"/>
<dbReference type="GO" id="GO:0008237">
    <property type="term" value="F:metallopeptidase activity"/>
    <property type="evidence" value="ECO:0007669"/>
    <property type="project" value="TreeGrafter"/>
</dbReference>
<feature type="region of interest" description="Disordered" evidence="1">
    <location>
        <begin position="1"/>
        <end position="25"/>
    </location>
</feature>
<feature type="domain" description="WLM" evidence="2">
    <location>
        <begin position="17"/>
        <end position="218"/>
    </location>
</feature>
<dbReference type="OrthoDB" id="49605at2759"/>
<evidence type="ECO:0000313" key="4">
    <source>
        <dbReference type="Proteomes" id="UP000094236"/>
    </source>
</evidence>
<dbReference type="Proteomes" id="UP000094236">
    <property type="component" value="Unassembled WGS sequence"/>
</dbReference>
<sequence>MVIKGRGPLRIKEKNHPNRPSPTSHIDKIASLKSQPLKDDALNLLHELAKLVAPIMTKHNFKVKLLCEMFPKSANLLGLNINRGAKIMIRLRHSHNKFQFIAKSELIGTFLHELTHNIYGLHNAQFYSFLDKLKTEFEDMMCKYGFDINGMVTFDDMFGNNTRLNNKISNITGNSKSNNNFFKEVHRLGSGDNSNSISTIRGKSMRELIADATDRRLKDNKTCHEATFSDGLNDNKFMEDLQKKGEIPRDQDLDIIVIEDEDEDKQRDNETNNRNSNGNKNRKRKMEPPQDDEVIILDSSNDTTINTNLNKSQNTNTKRKHTKKKAEVDEIVLIDLT</sequence>
<dbReference type="AlphaFoldDB" id="A0A1E4TTN7"/>
<protein>
    <recommendedName>
        <fullName evidence="2">WLM domain-containing protein</fullName>
    </recommendedName>
</protein>
<accession>A0A1E4TTN7</accession>
<dbReference type="GO" id="GO:0006281">
    <property type="term" value="P:DNA repair"/>
    <property type="evidence" value="ECO:0007669"/>
    <property type="project" value="TreeGrafter"/>
</dbReference>
<dbReference type="PANTHER" id="PTHR46622:SF1">
    <property type="entry name" value="DNA-DEPENDENT METALLOPROTEASE WSS1"/>
    <property type="match status" value="1"/>
</dbReference>
<organism evidence="3 4">
    <name type="scientific">Pachysolen tannophilus NRRL Y-2460</name>
    <dbReference type="NCBI Taxonomy" id="669874"/>
    <lineage>
        <taxon>Eukaryota</taxon>
        <taxon>Fungi</taxon>
        <taxon>Dikarya</taxon>
        <taxon>Ascomycota</taxon>
        <taxon>Saccharomycotina</taxon>
        <taxon>Pichiomycetes</taxon>
        <taxon>Pachysolenaceae</taxon>
        <taxon>Pachysolen</taxon>
    </lineage>
</organism>
<keyword evidence="4" id="KW-1185">Reference proteome</keyword>
<dbReference type="EMBL" id="KV454014">
    <property type="protein sequence ID" value="ODV95106.1"/>
    <property type="molecule type" value="Genomic_DNA"/>
</dbReference>